<dbReference type="PROSITE" id="PS51257">
    <property type="entry name" value="PROKAR_LIPOPROTEIN"/>
    <property type="match status" value="1"/>
</dbReference>
<reference evidence="2 3" key="1">
    <citation type="submission" date="2016-08" db="EMBL/GenBank/DDBJ databases">
        <authorList>
            <person name="Seilhamer J.J."/>
        </authorList>
    </citation>
    <scope>NUCLEOTIDE SEQUENCE [LARGE SCALE GENOMIC DNA]</scope>
    <source>
        <strain evidence="2 3">ANC 4874</strain>
    </source>
</reference>
<dbReference type="EMBL" id="FMBK01000002">
    <property type="protein sequence ID" value="SCC70957.1"/>
    <property type="molecule type" value="Genomic_DNA"/>
</dbReference>
<dbReference type="OrthoDB" id="6710258at2"/>
<sequence length="63" mass="7522">MKKMFLLAIFAVSLTGCIVAPYDDHPRHSDRNGHNDRKHGDRDWNKQHRPHWDNRSNASHRYD</sequence>
<accession>A0A1C4GRV5</accession>
<feature type="region of interest" description="Disordered" evidence="1">
    <location>
        <begin position="22"/>
        <end position="63"/>
    </location>
</feature>
<organism evidence="2 3">
    <name type="scientific">Acinetobacter albensis</name>
    <dbReference type="NCBI Taxonomy" id="1673609"/>
    <lineage>
        <taxon>Bacteria</taxon>
        <taxon>Pseudomonadati</taxon>
        <taxon>Pseudomonadota</taxon>
        <taxon>Gammaproteobacteria</taxon>
        <taxon>Moraxellales</taxon>
        <taxon>Moraxellaceae</taxon>
        <taxon>Acinetobacter</taxon>
    </lineage>
</organism>
<protein>
    <recommendedName>
        <fullName evidence="4">Lipoprotein</fullName>
    </recommendedName>
</protein>
<evidence type="ECO:0000313" key="3">
    <source>
        <dbReference type="Proteomes" id="UP000243661"/>
    </source>
</evidence>
<evidence type="ECO:0000256" key="1">
    <source>
        <dbReference type="SAM" id="MobiDB-lite"/>
    </source>
</evidence>
<dbReference type="Proteomes" id="UP000243661">
    <property type="component" value="Unassembled WGS sequence"/>
</dbReference>
<gene>
    <name evidence="2" type="ORF">GA0116959_10245</name>
</gene>
<dbReference type="AlphaFoldDB" id="A0A1C4GRV5"/>
<evidence type="ECO:0008006" key="4">
    <source>
        <dbReference type="Google" id="ProtNLM"/>
    </source>
</evidence>
<dbReference type="RefSeq" id="WP_092717629.1">
    <property type="nucleotide sequence ID" value="NZ_FMBK01000002.1"/>
</dbReference>
<evidence type="ECO:0000313" key="2">
    <source>
        <dbReference type="EMBL" id="SCC70957.1"/>
    </source>
</evidence>
<proteinExistence type="predicted"/>
<name>A0A1C4GRV5_9GAMM</name>